<feature type="signal peptide" evidence="1">
    <location>
        <begin position="1"/>
        <end position="22"/>
    </location>
</feature>
<dbReference type="InterPro" id="IPR058060">
    <property type="entry name" value="HYC_CC_PP"/>
</dbReference>
<dbReference type="AlphaFoldDB" id="A0A831PN37"/>
<protein>
    <recommendedName>
        <fullName evidence="3">Secreted protein</fullName>
    </recommendedName>
</protein>
<dbReference type="Proteomes" id="UP000886047">
    <property type="component" value="Unassembled WGS sequence"/>
</dbReference>
<evidence type="ECO:0000256" key="1">
    <source>
        <dbReference type="SAM" id="SignalP"/>
    </source>
</evidence>
<reference evidence="2" key="1">
    <citation type="journal article" date="2020" name="mSystems">
        <title>Genome- and Community-Level Interaction Insights into Carbon Utilization and Element Cycling Functions of Hydrothermarchaeota in Hydrothermal Sediment.</title>
        <authorList>
            <person name="Zhou Z."/>
            <person name="Liu Y."/>
            <person name="Xu W."/>
            <person name="Pan J."/>
            <person name="Luo Z.H."/>
            <person name="Li M."/>
        </authorList>
    </citation>
    <scope>NUCLEOTIDE SEQUENCE [LARGE SCALE GENOMIC DNA]</scope>
    <source>
        <strain evidence="2">SpSt-1217</strain>
    </source>
</reference>
<evidence type="ECO:0000313" key="2">
    <source>
        <dbReference type="EMBL" id="HDR52957.1"/>
    </source>
</evidence>
<name>A0A831PN37_9BACT</name>
<dbReference type="InterPro" id="IPR058512">
    <property type="entry name" value="DUF8199"/>
</dbReference>
<proteinExistence type="predicted"/>
<accession>A0A831PN37</accession>
<comment type="caution">
    <text evidence="2">The sequence shown here is derived from an EMBL/GenBank/DDBJ whole genome shotgun (WGS) entry which is preliminary data.</text>
</comment>
<evidence type="ECO:0008006" key="3">
    <source>
        <dbReference type="Google" id="ProtNLM"/>
    </source>
</evidence>
<dbReference type="EMBL" id="DSDK01000855">
    <property type="protein sequence ID" value="HDR52957.1"/>
    <property type="molecule type" value="Genomic_DNA"/>
</dbReference>
<feature type="chain" id="PRO_5032783500" description="Secreted protein" evidence="1">
    <location>
        <begin position="23"/>
        <end position="124"/>
    </location>
</feature>
<dbReference type="Pfam" id="PF26622">
    <property type="entry name" value="DUF8199"/>
    <property type="match status" value="1"/>
</dbReference>
<gene>
    <name evidence="2" type="ORF">ENN90_15275</name>
</gene>
<sequence length="124" mass="13625">MLKSFSHIILSFLLLAATTGMAVSKHFCGDFLVSTTLFGEAEPCCDSGNCCRNESAFYQVDEDFSAPATAHIPQTLQVDLFITIAQSGIEAFGNNDEKSFYAERKPPPLIKIQTALSLKQTWLL</sequence>
<organism evidence="2">
    <name type="scientific">Mariniphaga anaerophila</name>
    <dbReference type="NCBI Taxonomy" id="1484053"/>
    <lineage>
        <taxon>Bacteria</taxon>
        <taxon>Pseudomonadati</taxon>
        <taxon>Bacteroidota</taxon>
        <taxon>Bacteroidia</taxon>
        <taxon>Marinilabiliales</taxon>
        <taxon>Prolixibacteraceae</taxon>
        <taxon>Mariniphaga</taxon>
    </lineage>
</organism>
<dbReference type="NCBIfam" id="NF047658">
    <property type="entry name" value="HYC_CC_PP"/>
    <property type="match status" value="1"/>
</dbReference>
<keyword evidence="1" id="KW-0732">Signal</keyword>